<dbReference type="Proteomes" id="UP000139570">
    <property type="component" value="Segment"/>
</dbReference>
<dbReference type="KEGG" id="vg:4238676"/>
<keyword evidence="2" id="KW-1185">Reference proteome</keyword>
<organism evidence="1 2">
    <name type="scientific">Taterapox virus</name>
    <dbReference type="NCBI Taxonomy" id="28871"/>
    <lineage>
        <taxon>Viruses</taxon>
        <taxon>Varidnaviria</taxon>
        <taxon>Bamfordvirae</taxon>
        <taxon>Nucleocytoviricota</taxon>
        <taxon>Pokkesviricetes</taxon>
        <taxon>Chitovirales</taxon>
        <taxon>Poxviridae</taxon>
        <taxon>Chordopoxvirinae</taxon>
        <taxon>Orthopoxvirus</taxon>
        <taxon>Orthopoxvirus taterapox</taxon>
    </lineage>
</organism>
<dbReference type="EMBL" id="DQ437594">
    <property type="protein sequence ID" value="ABD97777.1"/>
    <property type="molecule type" value="Genomic_DNA"/>
</dbReference>
<evidence type="ECO:0000313" key="1">
    <source>
        <dbReference type="EMBL" id="ABD97777.1"/>
    </source>
</evidence>
<reference evidence="1 2" key="1">
    <citation type="journal article" date="2006" name="Science">
        <title>Genome sequence diversity and clues to the evolution of variola (smallpox) virus.</title>
        <authorList>
            <person name="Esposito J.J."/>
            <person name="Sammons S.A."/>
            <person name="Frace A.M."/>
            <person name="Osborne J.D."/>
            <person name="Olsen-Rasmussen M."/>
            <person name="Zhang M."/>
            <person name="Govil D."/>
            <person name="Damon I.K."/>
            <person name="Kline R."/>
            <person name="Laker M."/>
            <person name="Li Y."/>
            <person name="Smith G.L."/>
            <person name="Meyer H."/>
            <person name="LeDuc J.W."/>
            <person name="Wohlhueter R.M."/>
        </authorList>
    </citation>
    <scope>NUCLEOTIDE SEQUENCE [LARGE SCALE GENOMIC DNA]</scope>
    <source>
        <strain evidence="1">Dahomey 1968</strain>
    </source>
</reference>
<dbReference type="GeneID" id="4238676"/>
<protein>
    <submittedName>
        <fullName evidence="1">Uncharacterized protein</fullName>
    </submittedName>
</protein>
<proteinExistence type="predicted"/>
<dbReference type="RefSeq" id="YP_717518.1">
    <property type="nucleotide sequence ID" value="NC_008291.1"/>
</dbReference>
<name>Q0NP00_9POXV</name>
<evidence type="ECO:0000313" key="2">
    <source>
        <dbReference type="Proteomes" id="UP000139570"/>
    </source>
</evidence>
<sequence length="60" mass="7097">MIFYTTICLIESTFICSLSVRYKYLDSFVSSSILYHKYDIINNNSVMYIKMHCVFTPILL</sequence>
<accession>Q0NP00</accession>
<gene>
    <name evidence="1" type="ORF">TATV_DAH68_211</name>
</gene>